<evidence type="ECO:0000313" key="3">
    <source>
        <dbReference type="WBParaSite" id="SSTP_0000227500.1"/>
    </source>
</evidence>
<dbReference type="Proteomes" id="UP000035681">
    <property type="component" value="Unplaced"/>
</dbReference>
<evidence type="ECO:0000313" key="2">
    <source>
        <dbReference type="Proteomes" id="UP000035681"/>
    </source>
</evidence>
<dbReference type="WBParaSite" id="TCONS_00009127.p1">
    <property type="protein sequence ID" value="TCONS_00009127.p1"/>
    <property type="gene ID" value="XLOC_006973"/>
</dbReference>
<sequence length="396" mass="45888">MGQTNSSRKNSFAVKDSQLTNFDFGFDVVHSDYDSYYEKLISIYSTLDRATFENIFGDYFGKPLWDFYTTRSDMVEISKELFIRKTRLLFSNNYGIFLQIFPTINELLNACFIGANIELLEDDKEIIKQIKEQMVLTKAGKDGKSGILIWIQRNCPRLLVPLQVKIINSIIGKPMINYDFTSSLLTKAQMFLVKSALNPITYLNVQGSSIFNENGINNWARLYSSIDHNISVTRFEHYVFDYKRPTISIFKLNNNQLCVLALDTEWKHSSNKYGSSFTTFISIKPKFFRTVRSNSLYSNFLLKTSQKGITFDDLLSINEDFSNVVAIEAWGVVDEVNIFEQEKQKEFHKQDVLKNQKFHIQNAFNDLKINKLRGKSFDEGESTKTHENIFHKSSEN</sequence>
<name>A0A0K0DYG0_STRER</name>
<dbReference type="WBParaSite" id="SSTP_0000227500.1">
    <property type="protein sequence ID" value="SSTP_0000227500.1"/>
    <property type="gene ID" value="SSTP_0000227500"/>
</dbReference>
<accession>A0A0K0DYG0</accession>
<dbReference type="Pfam" id="PF07534">
    <property type="entry name" value="TLD"/>
    <property type="match status" value="1"/>
</dbReference>
<proteinExistence type="predicted"/>
<protein>
    <submittedName>
        <fullName evidence="3 4">TLDc domain-containing protein</fullName>
    </submittedName>
</protein>
<dbReference type="PROSITE" id="PS51886">
    <property type="entry name" value="TLDC"/>
    <property type="match status" value="1"/>
</dbReference>
<dbReference type="SMART" id="SM00584">
    <property type="entry name" value="TLDc"/>
    <property type="match status" value="1"/>
</dbReference>
<feature type="domain" description="TLDc" evidence="1">
    <location>
        <begin position="183"/>
        <end position="333"/>
    </location>
</feature>
<reference evidence="3" key="1">
    <citation type="submission" date="2015-08" db="UniProtKB">
        <authorList>
            <consortium name="WormBaseParasite"/>
        </authorList>
    </citation>
    <scope>IDENTIFICATION</scope>
</reference>
<dbReference type="AlphaFoldDB" id="A0A0K0DYG0"/>
<organism evidence="3">
    <name type="scientific">Strongyloides stercoralis</name>
    <name type="common">Threadworm</name>
    <dbReference type="NCBI Taxonomy" id="6248"/>
    <lineage>
        <taxon>Eukaryota</taxon>
        <taxon>Metazoa</taxon>
        <taxon>Ecdysozoa</taxon>
        <taxon>Nematoda</taxon>
        <taxon>Chromadorea</taxon>
        <taxon>Rhabditida</taxon>
        <taxon>Tylenchina</taxon>
        <taxon>Panagrolaimomorpha</taxon>
        <taxon>Strongyloidoidea</taxon>
        <taxon>Strongyloididae</taxon>
        <taxon>Strongyloides</taxon>
    </lineage>
</organism>
<evidence type="ECO:0000259" key="1">
    <source>
        <dbReference type="PROSITE" id="PS51886"/>
    </source>
</evidence>
<evidence type="ECO:0000313" key="4">
    <source>
        <dbReference type="WBParaSite" id="TCONS_00009127.p1"/>
    </source>
</evidence>
<keyword evidence="2" id="KW-1185">Reference proteome</keyword>
<dbReference type="InterPro" id="IPR006571">
    <property type="entry name" value="TLDc_dom"/>
</dbReference>